<feature type="chain" id="PRO_5038168474" evidence="1">
    <location>
        <begin position="25"/>
        <end position="504"/>
    </location>
</feature>
<dbReference type="Gene3D" id="3.90.780.10">
    <property type="entry name" value="5'-Nucleotidase, C-terminal domain"/>
    <property type="match status" value="1"/>
</dbReference>
<evidence type="ECO:0000256" key="1">
    <source>
        <dbReference type="RuleBase" id="RU362119"/>
    </source>
</evidence>
<dbReference type="AlphaFoldDB" id="A0A934JRH8"/>
<keyword evidence="1" id="KW-0547">Nucleotide-binding</keyword>
<dbReference type="Pfam" id="PF02872">
    <property type="entry name" value="5_nucleotid_C"/>
    <property type="match status" value="1"/>
</dbReference>
<dbReference type="EMBL" id="JAEMNX010000017">
    <property type="protein sequence ID" value="MBJ7538724.1"/>
    <property type="molecule type" value="Genomic_DNA"/>
</dbReference>
<dbReference type="Proteomes" id="UP000628710">
    <property type="component" value="Unassembled WGS sequence"/>
</dbReference>
<dbReference type="GO" id="GO:0016787">
    <property type="term" value="F:hydrolase activity"/>
    <property type="evidence" value="ECO:0007669"/>
    <property type="project" value="UniProtKB-KW"/>
</dbReference>
<dbReference type="PRINTS" id="PR01607">
    <property type="entry name" value="APYRASEFAMLY"/>
</dbReference>
<sequence length="504" mass="56679">MTKCHIFIKLCLFLSILFNTTAFAEQHATIIFDAQRPIINDIRKGSYAQLASLLNQERRNNLSTFFIFGGESLGPSMMSFMDRGAHIIDILNSLEPDAMGISKREFAFQEDELIIRSYEAAFPMVSSSLYDPLSQSAPDGILPYKVLKKGNVKLGFISALDPSKMEKYPVKRFQIIPPVEAITQAAAALKEHNVDLVILHYSDYMPVVNNLLEQGVVDVALFKDEYFQQNPYSHQQRHPNNIVIDESKNADVIQLSWQQDNPKDSLKINTNEVDLTALYFQPAVLQQVQEYDKRLDILLEEKIGKTTARIDLHRKTLRTSENSFANVVVDTLKDFTNAHLSLVNSGTIRSDTSFQANTELTRKDFLTMLPYRNNLVLLEVTGQQIIDALEHGLGKIESTSGRYLQVSGITVKYDSTQPAGKRLISVHMNGNQLVPTQSYRLATLDYLYKGGDGYTMLKTSKSLSFKQTSSLLFSDIVIAAVQKKGIISPYTDGRIENIAVKTTQ</sequence>
<dbReference type="GO" id="GO:0009166">
    <property type="term" value="P:nucleotide catabolic process"/>
    <property type="evidence" value="ECO:0007669"/>
    <property type="project" value="InterPro"/>
</dbReference>
<dbReference type="Gene3D" id="3.60.21.10">
    <property type="match status" value="1"/>
</dbReference>
<name>A0A934JRH8_9GAMM</name>
<keyword evidence="4" id="KW-1185">Reference proteome</keyword>
<dbReference type="PANTHER" id="PTHR11575:SF24">
    <property type="entry name" value="5'-NUCLEOTIDASE"/>
    <property type="match status" value="1"/>
</dbReference>
<dbReference type="InterPro" id="IPR029052">
    <property type="entry name" value="Metallo-depent_PP-like"/>
</dbReference>
<dbReference type="InterPro" id="IPR008334">
    <property type="entry name" value="5'-Nucleotdase_C"/>
</dbReference>
<dbReference type="GO" id="GO:0000166">
    <property type="term" value="F:nucleotide binding"/>
    <property type="evidence" value="ECO:0007669"/>
    <property type="project" value="UniProtKB-KW"/>
</dbReference>
<reference evidence="3" key="1">
    <citation type="submission" date="2020-12" db="EMBL/GenBank/DDBJ databases">
        <title>Marinomonas arctica sp. nov., a psychrotolerant bacterium isolated from the Arctic.</title>
        <authorList>
            <person name="Zhang Y."/>
        </authorList>
    </citation>
    <scope>NUCLEOTIDE SEQUENCE</scope>
    <source>
        <strain evidence="3">C1424</strain>
    </source>
</reference>
<keyword evidence="1" id="KW-0732">Signal</keyword>
<dbReference type="SUPFAM" id="SSF56300">
    <property type="entry name" value="Metallo-dependent phosphatases"/>
    <property type="match status" value="1"/>
</dbReference>
<comment type="caution">
    <text evidence="3">The sequence shown here is derived from an EMBL/GenBank/DDBJ whole genome shotgun (WGS) entry which is preliminary data.</text>
</comment>
<accession>A0A934JRH8</accession>
<dbReference type="PANTHER" id="PTHR11575">
    <property type="entry name" value="5'-NUCLEOTIDASE-RELATED"/>
    <property type="match status" value="1"/>
</dbReference>
<protein>
    <submittedName>
        <fullName evidence="3">Bifunctional metallophosphatase/5'-nucleotidase</fullName>
    </submittedName>
</protein>
<evidence type="ECO:0000259" key="2">
    <source>
        <dbReference type="Pfam" id="PF02872"/>
    </source>
</evidence>
<comment type="similarity">
    <text evidence="1">Belongs to the 5'-nucleotidase family.</text>
</comment>
<feature type="domain" description="5'-Nucleotidase C-terminal" evidence="2">
    <location>
        <begin position="303"/>
        <end position="458"/>
    </location>
</feature>
<proteinExistence type="inferred from homology"/>
<evidence type="ECO:0000313" key="3">
    <source>
        <dbReference type="EMBL" id="MBJ7538724.1"/>
    </source>
</evidence>
<feature type="signal peptide" evidence="1">
    <location>
        <begin position="1"/>
        <end position="24"/>
    </location>
</feature>
<keyword evidence="1" id="KW-0378">Hydrolase</keyword>
<organism evidence="3 4">
    <name type="scientific">Marinomonas transparens</name>
    <dbReference type="NCBI Taxonomy" id="2795388"/>
    <lineage>
        <taxon>Bacteria</taxon>
        <taxon>Pseudomonadati</taxon>
        <taxon>Pseudomonadota</taxon>
        <taxon>Gammaproteobacteria</taxon>
        <taxon>Oceanospirillales</taxon>
        <taxon>Oceanospirillaceae</taxon>
        <taxon>Marinomonas</taxon>
    </lineage>
</organism>
<dbReference type="InterPro" id="IPR006179">
    <property type="entry name" value="5_nucleotidase/apyrase"/>
</dbReference>
<evidence type="ECO:0000313" key="4">
    <source>
        <dbReference type="Proteomes" id="UP000628710"/>
    </source>
</evidence>
<gene>
    <name evidence="3" type="ORF">I8J31_13645</name>
</gene>
<dbReference type="RefSeq" id="WP_199469129.1">
    <property type="nucleotide sequence ID" value="NZ_JAEMNX010000017.1"/>
</dbReference>
<dbReference type="InterPro" id="IPR036907">
    <property type="entry name" value="5'-Nucleotdase_C_sf"/>
</dbReference>
<dbReference type="SUPFAM" id="SSF55816">
    <property type="entry name" value="5'-nucleotidase (syn. UDP-sugar hydrolase), C-terminal domain"/>
    <property type="match status" value="1"/>
</dbReference>